<feature type="chain" id="PRO_5046029283" description="Peptidyl-prolyl cis-trans isomerase" evidence="8">
    <location>
        <begin position="18"/>
        <end position="262"/>
    </location>
</feature>
<dbReference type="InterPro" id="IPR046357">
    <property type="entry name" value="PPIase_dom_sf"/>
</dbReference>
<dbReference type="Gene3D" id="3.10.50.40">
    <property type="match status" value="1"/>
</dbReference>
<sequence length="262" mass="28848">MKSLLKMTLLGSAIIFALTGCDEKKAETNPVQPTSTEVSTTVNTDKQYDQKDEAYAVGVSMGSYLKENLERSDVVLDADYIGNGFRDALSDKAKYNREEIETILKGLDRRLEKEAEARISANREAGEKYREKFATQSGVKKTDSGLLYQIIDEGKGEHPTADDTVIVHYVGTLIDGKKFDSSYDRGETAQFPLSKVIKGWKEGIQLIGVGGKIKLVVPPELAYGDQANPNIPAASTLVFEVELLGINDQNDQDNTTNENETE</sequence>
<dbReference type="Proteomes" id="UP000651208">
    <property type="component" value="Unassembled WGS sequence"/>
</dbReference>
<evidence type="ECO:0000256" key="8">
    <source>
        <dbReference type="SAM" id="SignalP"/>
    </source>
</evidence>
<evidence type="ECO:0000259" key="9">
    <source>
        <dbReference type="PROSITE" id="PS50059"/>
    </source>
</evidence>
<dbReference type="SUPFAM" id="SSF54534">
    <property type="entry name" value="FKBP-like"/>
    <property type="match status" value="1"/>
</dbReference>
<evidence type="ECO:0000256" key="3">
    <source>
        <dbReference type="ARBA" id="ARBA00023110"/>
    </source>
</evidence>
<comment type="catalytic activity">
    <reaction evidence="1 5 6">
        <text>[protein]-peptidylproline (omega=180) = [protein]-peptidylproline (omega=0)</text>
        <dbReference type="Rhea" id="RHEA:16237"/>
        <dbReference type="Rhea" id="RHEA-COMP:10747"/>
        <dbReference type="Rhea" id="RHEA-COMP:10748"/>
        <dbReference type="ChEBI" id="CHEBI:83833"/>
        <dbReference type="ChEBI" id="CHEBI:83834"/>
        <dbReference type="EC" id="5.2.1.8"/>
    </reaction>
</comment>
<feature type="domain" description="PPIase FKBP-type" evidence="9">
    <location>
        <begin position="162"/>
        <end position="247"/>
    </location>
</feature>
<dbReference type="InterPro" id="IPR001179">
    <property type="entry name" value="PPIase_FKBP_dom"/>
</dbReference>
<keyword evidence="8" id="KW-0732">Signal</keyword>
<dbReference type="EMBL" id="JABURY010000021">
    <property type="protein sequence ID" value="MBC9131814.1"/>
    <property type="molecule type" value="Genomic_DNA"/>
</dbReference>
<evidence type="ECO:0000256" key="5">
    <source>
        <dbReference type="PROSITE-ProRule" id="PRU00277"/>
    </source>
</evidence>
<dbReference type="PANTHER" id="PTHR43811:SF19">
    <property type="entry name" value="39 KDA FK506-BINDING NUCLEAR PROTEIN"/>
    <property type="match status" value="1"/>
</dbReference>
<dbReference type="Gene3D" id="1.10.287.460">
    <property type="entry name" value="Peptidyl-prolyl cis-trans isomerase, FKBP-type, N-terminal domain"/>
    <property type="match status" value="1"/>
</dbReference>
<dbReference type="PROSITE" id="PS51257">
    <property type="entry name" value="PROKAR_LIPOPROTEIN"/>
    <property type="match status" value="1"/>
</dbReference>
<dbReference type="Pfam" id="PF01346">
    <property type="entry name" value="FKBP_N"/>
    <property type="match status" value="1"/>
</dbReference>
<dbReference type="GO" id="GO:0003755">
    <property type="term" value="F:peptidyl-prolyl cis-trans isomerase activity"/>
    <property type="evidence" value="ECO:0007669"/>
    <property type="project" value="UniProtKB-EC"/>
</dbReference>
<dbReference type="InterPro" id="IPR000774">
    <property type="entry name" value="PPIase_FKBP_N"/>
</dbReference>
<evidence type="ECO:0000256" key="1">
    <source>
        <dbReference type="ARBA" id="ARBA00000971"/>
    </source>
</evidence>
<dbReference type="Pfam" id="PF00254">
    <property type="entry name" value="FKBP_C"/>
    <property type="match status" value="1"/>
</dbReference>
<evidence type="ECO:0000313" key="10">
    <source>
        <dbReference type="EMBL" id="MBC9131814.1"/>
    </source>
</evidence>
<comment type="caution">
    <text evidence="10">The sequence shown here is derived from an EMBL/GenBank/DDBJ whole genome shotgun (WGS) entry which is preliminary data.</text>
</comment>
<dbReference type="InterPro" id="IPR036944">
    <property type="entry name" value="PPIase_FKBP_N_sf"/>
</dbReference>
<keyword evidence="7" id="KW-0175">Coiled coil</keyword>
<evidence type="ECO:0000313" key="11">
    <source>
        <dbReference type="Proteomes" id="UP000651208"/>
    </source>
</evidence>
<accession>A0ABR7R018</accession>
<dbReference type="PROSITE" id="PS50059">
    <property type="entry name" value="FKBP_PPIASE"/>
    <property type="match status" value="1"/>
</dbReference>
<evidence type="ECO:0000256" key="4">
    <source>
        <dbReference type="ARBA" id="ARBA00023235"/>
    </source>
</evidence>
<gene>
    <name evidence="10" type="primary">fkpA</name>
    <name evidence="10" type="ORF">FcAc13_10940</name>
</gene>
<evidence type="ECO:0000256" key="2">
    <source>
        <dbReference type="ARBA" id="ARBA00006577"/>
    </source>
</evidence>
<name>A0ABR7R018_9GAMM</name>
<evidence type="ECO:0000256" key="6">
    <source>
        <dbReference type="RuleBase" id="RU003915"/>
    </source>
</evidence>
<proteinExistence type="inferred from homology"/>
<dbReference type="NCBIfam" id="NF008150">
    <property type="entry name" value="PRK10902.1"/>
    <property type="match status" value="1"/>
</dbReference>
<protein>
    <recommendedName>
        <fullName evidence="6">Peptidyl-prolyl cis-trans isomerase</fullName>
        <ecNumber evidence="6">5.2.1.8</ecNumber>
    </recommendedName>
</protein>
<keyword evidence="11" id="KW-1185">Reference proteome</keyword>
<dbReference type="EC" id="5.2.1.8" evidence="6"/>
<comment type="similarity">
    <text evidence="2 6">Belongs to the FKBP-type PPIase family.</text>
</comment>
<reference evidence="10 11" key="1">
    <citation type="submission" date="2020-06" db="EMBL/GenBank/DDBJ databases">
        <title>Frischella cerana isolated from Apis cerana gut homogenate.</title>
        <authorList>
            <person name="Wolter L.A."/>
            <person name="Suenami S."/>
            <person name="Miyazaki R."/>
        </authorList>
    </citation>
    <scope>NUCLEOTIDE SEQUENCE [LARGE SCALE GENOMIC DNA]</scope>
    <source>
        <strain evidence="10 11">Ac13</strain>
    </source>
</reference>
<dbReference type="PANTHER" id="PTHR43811">
    <property type="entry name" value="FKBP-TYPE PEPTIDYL-PROLYL CIS-TRANS ISOMERASE FKPA"/>
    <property type="match status" value="1"/>
</dbReference>
<keyword evidence="3 5" id="KW-0697">Rotamase</keyword>
<organism evidence="10 11">
    <name type="scientific">Frischella japonica</name>
    <dbReference type="NCBI Taxonomy" id="2741544"/>
    <lineage>
        <taxon>Bacteria</taxon>
        <taxon>Pseudomonadati</taxon>
        <taxon>Pseudomonadota</taxon>
        <taxon>Gammaproteobacteria</taxon>
        <taxon>Orbales</taxon>
        <taxon>Orbaceae</taxon>
        <taxon>Frischella</taxon>
    </lineage>
</organism>
<feature type="coiled-coil region" evidence="7">
    <location>
        <begin position="97"/>
        <end position="124"/>
    </location>
</feature>
<dbReference type="RefSeq" id="WP_187756257.1">
    <property type="nucleotide sequence ID" value="NZ_JABURY010000021.1"/>
</dbReference>
<evidence type="ECO:0000256" key="7">
    <source>
        <dbReference type="SAM" id="Coils"/>
    </source>
</evidence>
<keyword evidence="4 5" id="KW-0413">Isomerase</keyword>
<feature type="signal peptide" evidence="8">
    <location>
        <begin position="1"/>
        <end position="17"/>
    </location>
</feature>